<name>A0AA90N952_9ACTN</name>
<feature type="region of interest" description="Disordered" evidence="1">
    <location>
        <begin position="376"/>
        <end position="461"/>
    </location>
</feature>
<dbReference type="RefSeq" id="WP_305110543.1">
    <property type="nucleotide sequence ID" value="NZ_JAUTIX010000002.1"/>
</dbReference>
<evidence type="ECO:0000259" key="2">
    <source>
        <dbReference type="Pfam" id="PF08237"/>
    </source>
</evidence>
<gene>
    <name evidence="3" type="ORF">Q7X28_05160</name>
</gene>
<proteinExistence type="predicted"/>
<comment type="caution">
    <text evidence="3">The sequence shown here is derived from an EMBL/GenBank/DDBJ whole genome shotgun (WGS) entry which is preliminary data.</text>
</comment>
<dbReference type="EMBL" id="JAUTIX010000002">
    <property type="protein sequence ID" value="MDP0397308.1"/>
    <property type="molecule type" value="Genomic_DNA"/>
</dbReference>
<feature type="compositionally biased region" description="Pro residues" evidence="1">
    <location>
        <begin position="420"/>
        <end position="434"/>
    </location>
</feature>
<evidence type="ECO:0000313" key="4">
    <source>
        <dbReference type="Proteomes" id="UP001178281"/>
    </source>
</evidence>
<protein>
    <submittedName>
        <fullName evidence="3">PE-PPE domain-containing protein</fullName>
    </submittedName>
</protein>
<dbReference type="Pfam" id="PF08237">
    <property type="entry name" value="PE-PPE"/>
    <property type="match status" value="1"/>
</dbReference>
<dbReference type="InterPro" id="IPR029058">
    <property type="entry name" value="AB_hydrolase_fold"/>
</dbReference>
<accession>A0AA90N952</accession>
<evidence type="ECO:0000256" key="1">
    <source>
        <dbReference type="SAM" id="MobiDB-lite"/>
    </source>
</evidence>
<dbReference type="AlphaFoldDB" id="A0AA90N952"/>
<sequence length="461" mass="47203">MTSRHRRPTSSASLAAVGTGLVGAFLLATPTSGFLAQALAKTIVVVGGANDPTGQDQWKRIGRDHTGAPPVLVPYSAQFGIGWPGFALSPDRTTTYAQSVDEGADATVKAVADAAASDDEVVVYTISQGSDVVGLAVIRYGKDHPAPTGGGTPKLTFVEQGGPSFIRTGMWNVIPAGIPGLHNGPIRNDGASGASVVGICIRGDIACGVGNPISTVFYAFPGFMLHGTGYTSEYIGRYSPVDGGEPYTPGSKGEVPVKVEQVHRDGRTVIESTYADGSTKRTWVEDNATWVVIDTGENPWMRLLRANGTPIPREFDRLLNTLIPIAEPGARNPFLLPESPSPTRADSPSKPDTAGRHSIDRPGTVSVAELVTKAGAEAETPTAVSAQPSPASGAHETAPEPPGPANAPTSSDPEDGVPEPSGPDPDSAPAPVSAPAPDSTAVATSDALTGSEAAAPDVAAA</sequence>
<dbReference type="InterPro" id="IPR013228">
    <property type="entry name" value="PE-PPE_C"/>
</dbReference>
<organism evidence="3 4">
    <name type="scientific">Tsukamurella strandjordii</name>
    <dbReference type="NCBI Taxonomy" id="147577"/>
    <lineage>
        <taxon>Bacteria</taxon>
        <taxon>Bacillati</taxon>
        <taxon>Actinomycetota</taxon>
        <taxon>Actinomycetes</taxon>
        <taxon>Mycobacteriales</taxon>
        <taxon>Tsukamurellaceae</taxon>
        <taxon>Tsukamurella</taxon>
    </lineage>
</organism>
<dbReference type="Gene3D" id="3.40.50.1820">
    <property type="entry name" value="alpha/beta hydrolase"/>
    <property type="match status" value="1"/>
</dbReference>
<reference evidence="3" key="1">
    <citation type="submission" date="2023-08" db="EMBL/GenBank/DDBJ databases">
        <title>The draft genome of Tsukamurella strandjordii strain 050030.</title>
        <authorList>
            <person name="Zhao F."/>
            <person name="Feng Y."/>
            <person name="Zong Z."/>
        </authorList>
    </citation>
    <scope>NUCLEOTIDE SEQUENCE</scope>
    <source>
        <strain evidence="3">050030</strain>
    </source>
</reference>
<feature type="compositionally biased region" description="Basic and acidic residues" evidence="1">
    <location>
        <begin position="347"/>
        <end position="360"/>
    </location>
</feature>
<feature type="domain" description="PE-PPE" evidence="2">
    <location>
        <begin position="91"/>
        <end position="178"/>
    </location>
</feature>
<dbReference type="Proteomes" id="UP001178281">
    <property type="component" value="Unassembled WGS sequence"/>
</dbReference>
<feature type="region of interest" description="Disordered" evidence="1">
    <location>
        <begin position="329"/>
        <end position="364"/>
    </location>
</feature>
<feature type="compositionally biased region" description="Low complexity" evidence="1">
    <location>
        <begin position="435"/>
        <end position="445"/>
    </location>
</feature>
<evidence type="ECO:0000313" key="3">
    <source>
        <dbReference type="EMBL" id="MDP0397308.1"/>
    </source>
</evidence>
<keyword evidence="4" id="KW-1185">Reference proteome</keyword>